<evidence type="ECO:0000256" key="3">
    <source>
        <dbReference type="ARBA" id="ARBA00022475"/>
    </source>
</evidence>
<sequence>MSLLLWVVLPYLTIASLVGGTVWRYRYDRFGWTTRSSEIYGRTILNIASPLFHYALVFVILGHVMGLVIPEGWTRGAGVTEHAYHVGSLVGGTVAGVAALLGVGMLVYRRRTSGPVFSATTRNDKLMYVFLVGSLILGTLCTIVANGISGPYDYRTTVSPWFRDVFLLRPDPDLMAPVPVLYKLHVLVGMLLIALFPFTRLVHAFAAPWFYLFRPYIVYRSADRGEPGTRAPRRGWEPVGRR</sequence>
<accession>A0ABV9TSS5</accession>
<dbReference type="Pfam" id="PF02665">
    <property type="entry name" value="Nitrate_red_gam"/>
    <property type="match status" value="1"/>
</dbReference>
<evidence type="ECO:0000256" key="13">
    <source>
        <dbReference type="SAM" id="Phobius"/>
    </source>
</evidence>
<name>A0ABV9TSS5_9ACTN</name>
<evidence type="ECO:0000313" key="16">
    <source>
        <dbReference type="Proteomes" id="UP001595872"/>
    </source>
</evidence>
<keyword evidence="9" id="KW-0560">Oxidoreductase</keyword>
<dbReference type="Proteomes" id="UP001595872">
    <property type="component" value="Unassembled WGS sequence"/>
</dbReference>
<evidence type="ECO:0000256" key="8">
    <source>
        <dbReference type="ARBA" id="ARBA00022989"/>
    </source>
</evidence>
<dbReference type="InterPro" id="IPR023234">
    <property type="entry name" value="NarG-like_domain"/>
</dbReference>
<feature type="transmembrane region" description="Helical" evidence="13">
    <location>
        <begin position="184"/>
        <end position="212"/>
    </location>
</feature>
<feature type="transmembrane region" description="Helical" evidence="13">
    <location>
        <begin position="128"/>
        <end position="148"/>
    </location>
</feature>
<evidence type="ECO:0000256" key="7">
    <source>
        <dbReference type="ARBA" id="ARBA00022982"/>
    </source>
</evidence>
<dbReference type="NCBIfam" id="TIGR00351">
    <property type="entry name" value="narI"/>
    <property type="match status" value="1"/>
</dbReference>
<feature type="transmembrane region" description="Helical" evidence="13">
    <location>
        <begin position="89"/>
        <end position="108"/>
    </location>
</feature>
<evidence type="ECO:0000256" key="5">
    <source>
        <dbReference type="ARBA" id="ARBA00022692"/>
    </source>
</evidence>
<dbReference type="PANTHER" id="PTHR30598:SF3">
    <property type="entry name" value="RESPIRATORY NITRATE REDUCTASE 1 GAMMA CHAIN"/>
    <property type="match status" value="1"/>
</dbReference>
<evidence type="ECO:0000256" key="12">
    <source>
        <dbReference type="ARBA" id="ARBA00023136"/>
    </source>
</evidence>
<keyword evidence="10" id="KW-0408">Iron</keyword>
<keyword evidence="6" id="KW-0479">Metal-binding</keyword>
<keyword evidence="5 13" id="KW-0812">Transmembrane</keyword>
<evidence type="ECO:0000256" key="1">
    <source>
        <dbReference type="ARBA" id="ARBA00004651"/>
    </source>
</evidence>
<evidence type="ECO:0000256" key="6">
    <source>
        <dbReference type="ARBA" id="ARBA00022723"/>
    </source>
</evidence>
<evidence type="ECO:0000256" key="9">
    <source>
        <dbReference type="ARBA" id="ARBA00023002"/>
    </source>
</evidence>
<evidence type="ECO:0000256" key="11">
    <source>
        <dbReference type="ARBA" id="ARBA00023063"/>
    </source>
</evidence>
<keyword evidence="3" id="KW-1003">Cell membrane</keyword>
<keyword evidence="8 13" id="KW-1133">Transmembrane helix</keyword>
<keyword evidence="11" id="KW-0534">Nitrate assimilation</keyword>
<evidence type="ECO:0000256" key="4">
    <source>
        <dbReference type="ARBA" id="ARBA00022617"/>
    </source>
</evidence>
<dbReference type="InterPro" id="IPR051936">
    <property type="entry name" value="Heme-iron_electron_transfer"/>
</dbReference>
<evidence type="ECO:0000256" key="2">
    <source>
        <dbReference type="ARBA" id="ARBA00022448"/>
    </source>
</evidence>
<reference evidence="16" key="1">
    <citation type="journal article" date="2019" name="Int. J. Syst. Evol. Microbiol.">
        <title>The Global Catalogue of Microorganisms (GCM) 10K type strain sequencing project: providing services to taxonomists for standard genome sequencing and annotation.</title>
        <authorList>
            <consortium name="The Broad Institute Genomics Platform"/>
            <consortium name="The Broad Institute Genome Sequencing Center for Infectious Disease"/>
            <person name="Wu L."/>
            <person name="Ma J."/>
        </authorList>
    </citation>
    <scope>NUCLEOTIDE SEQUENCE [LARGE SCALE GENOMIC DNA]</scope>
    <source>
        <strain evidence="16">KLKA75</strain>
    </source>
</reference>
<gene>
    <name evidence="15" type="primary">narI</name>
    <name evidence="15" type="ORF">ACFPCY_07565</name>
</gene>
<comment type="subcellular location">
    <subcellularLocation>
        <location evidence="1">Cell membrane</location>
        <topology evidence="1">Multi-pass membrane protein</topology>
    </subcellularLocation>
</comment>
<protein>
    <submittedName>
        <fullName evidence="15">Respiratory nitrate reductase subunit gamma</fullName>
    </submittedName>
</protein>
<proteinExistence type="predicted"/>
<dbReference type="Gene3D" id="1.20.950.20">
    <property type="entry name" value="Transmembrane di-heme cytochromes, Chain C"/>
    <property type="match status" value="1"/>
</dbReference>
<feature type="domain" description="NarG-like" evidence="14">
    <location>
        <begin position="4"/>
        <end position="221"/>
    </location>
</feature>
<evidence type="ECO:0000259" key="14">
    <source>
        <dbReference type="Pfam" id="PF02665"/>
    </source>
</evidence>
<keyword evidence="12 13" id="KW-0472">Membrane</keyword>
<keyword evidence="16" id="KW-1185">Reference proteome</keyword>
<comment type="caution">
    <text evidence="15">The sequence shown here is derived from an EMBL/GenBank/DDBJ whole genome shotgun (WGS) entry which is preliminary data.</text>
</comment>
<dbReference type="InterPro" id="IPR036197">
    <property type="entry name" value="NarG-like_sf"/>
</dbReference>
<dbReference type="SUPFAM" id="SSF103501">
    <property type="entry name" value="Respiratory nitrate reductase 1 gamma chain"/>
    <property type="match status" value="1"/>
</dbReference>
<organism evidence="15 16">
    <name type="scientific">Actinomadura gamaensis</name>
    <dbReference type="NCBI Taxonomy" id="1763541"/>
    <lineage>
        <taxon>Bacteria</taxon>
        <taxon>Bacillati</taxon>
        <taxon>Actinomycetota</taxon>
        <taxon>Actinomycetes</taxon>
        <taxon>Streptosporangiales</taxon>
        <taxon>Thermomonosporaceae</taxon>
        <taxon>Actinomadura</taxon>
    </lineage>
</organism>
<dbReference type="EMBL" id="JBHSIT010000002">
    <property type="protein sequence ID" value="MFC4907171.1"/>
    <property type="molecule type" value="Genomic_DNA"/>
</dbReference>
<keyword evidence="7" id="KW-0249">Electron transport</keyword>
<feature type="transmembrane region" description="Helical" evidence="13">
    <location>
        <begin position="44"/>
        <end position="69"/>
    </location>
</feature>
<evidence type="ECO:0000313" key="15">
    <source>
        <dbReference type="EMBL" id="MFC4907171.1"/>
    </source>
</evidence>
<dbReference type="InterPro" id="IPR003816">
    <property type="entry name" value="Nitrate_red_gam"/>
</dbReference>
<keyword evidence="4" id="KW-0349">Heme</keyword>
<feature type="transmembrane region" description="Helical" evidence="13">
    <location>
        <begin position="6"/>
        <end position="23"/>
    </location>
</feature>
<dbReference type="PANTHER" id="PTHR30598">
    <property type="entry name" value="NITRATE REDUCTASE PRIVATE CHAPERONE, REDOX ENZYME MATURATION PROTEIN REMP FAMILY"/>
    <property type="match status" value="1"/>
</dbReference>
<evidence type="ECO:0000256" key="10">
    <source>
        <dbReference type="ARBA" id="ARBA00023004"/>
    </source>
</evidence>
<dbReference type="RefSeq" id="WP_378252911.1">
    <property type="nucleotide sequence ID" value="NZ_JBHSIT010000002.1"/>
</dbReference>
<keyword evidence="2" id="KW-0813">Transport</keyword>